<reference evidence="2" key="1">
    <citation type="submission" date="2020-06" db="EMBL/GenBank/DDBJ databases">
        <authorList>
            <person name="Li T."/>
            <person name="Hu X."/>
            <person name="Zhang T."/>
            <person name="Song X."/>
            <person name="Zhang H."/>
            <person name="Dai N."/>
            <person name="Sheng W."/>
            <person name="Hou X."/>
            <person name="Wei L."/>
        </authorList>
    </citation>
    <scope>NUCLEOTIDE SEQUENCE</scope>
    <source>
        <strain evidence="2">G02</strain>
        <tissue evidence="2">Leaf</tissue>
    </source>
</reference>
<name>A0AAW2S4B7_SESRA</name>
<feature type="compositionally biased region" description="Low complexity" evidence="1">
    <location>
        <begin position="91"/>
        <end position="100"/>
    </location>
</feature>
<evidence type="ECO:0000313" key="2">
    <source>
        <dbReference type="EMBL" id="KAL0387400.1"/>
    </source>
</evidence>
<accession>A0AAW2S4B7</accession>
<comment type="caution">
    <text evidence="2">The sequence shown here is derived from an EMBL/GenBank/DDBJ whole genome shotgun (WGS) entry which is preliminary data.</text>
</comment>
<proteinExistence type="predicted"/>
<evidence type="ECO:0000256" key="1">
    <source>
        <dbReference type="SAM" id="MobiDB-lite"/>
    </source>
</evidence>
<organism evidence="2">
    <name type="scientific">Sesamum radiatum</name>
    <name type="common">Black benniseed</name>
    <dbReference type="NCBI Taxonomy" id="300843"/>
    <lineage>
        <taxon>Eukaryota</taxon>
        <taxon>Viridiplantae</taxon>
        <taxon>Streptophyta</taxon>
        <taxon>Embryophyta</taxon>
        <taxon>Tracheophyta</taxon>
        <taxon>Spermatophyta</taxon>
        <taxon>Magnoliopsida</taxon>
        <taxon>eudicotyledons</taxon>
        <taxon>Gunneridae</taxon>
        <taxon>Pentapetalae</taxon>
        <taxon>asterids</taxon>
        <taxon>lamiids</taxon>
        <taxon>Lamiales</taxon>
        <taxon>Pedaliaceae</taxon>
        <taxon>Sesamum</taxon>
    </lineage>
</organism>
<dbReference type="AlphaFoldDB" id="A0AAW2S4B7"/>
<feature type="compositionally biased region" description="Polar residues" evidence="1">
    <location>
        <begin position="12"/>
        <end position="37"/>
    </location>
</feature>
<feature type="region of interest" description="Disordered" evidence="1">
    <location>
        <begin position="1"/>
        <end position="135"/>
    </location>
</feature>
<gene>
    <name evidence="2" type="ORF">Sradi_2621800</name>
</gene>
<sequence>MKQKYVPLRYVGNSSKASPNIGNLAQNPTSHISSSPFSAARREPSTRRLPPRPAHRRTRPAPPPHETSAARPHGASATSAFRQHGAVPSGAARRTTLARPTTRHQRRPPHGASAISAVRPRACRRRSSVDLRPPFVRPPPSAVHLSISVRLSSSTASTTRSAGRSFAGILSTTNQIRFEQNLQ</sequence>
<reference evidence="2" key="2">
    <citation type="journal article" date="2024" name="Plant">
        <title>Genomic evolution and insights into agronomic trait innovations of Sesamum species.</title>
        <authorList>
            <person name="Miao H."/>
            <person name="Wang L."/>
            <person name="Qu L."/>
            <person name="Liu H."/>
            <person name="Sun Y."/>
            <person name="Le M."/>
            <person name="Wang Q."/>
            <person name="Wei S."/>
            <person name="Zheng Y."/>
            <person name="Lin W."/>
            <person name="Duan Y."/>
            <person name="Cao H."/>
            <person name="Xiong S."/>
            <person name="Wang X."/>
            <person name="Wei L."/>
            <person name="Li C."/>
            <person name="Ma Q."/>
            <person name="Ju M."/>
            <person name="Zhao R."/>
            <person name="Li G."/>
            <person name="Mu C."/>
            <person name="Tian Q."/>
            <person name="Mei H."/>
            <person name="Zhang T."/>
            <person name="Gao T."/>
            <person name="Zhang H."/>
        </authorList>
    </citation>
    <scope>NUCLEOTIDE SEQUENCE</scope>
    <source>
        <strain evidence="2">G02</strain>
    </source>
</reference>
<feature type="compositionally biased region" description="Basic residues" evidence="1">
    <location>
        <begin position="49"/>
        <end position="59"/>
    </location>
</feature>
<dbReference type="EMBL" id="JACGWJ010000011">
    <property type="protein sequence ID" value="KAL0387400.1"/>
    <property type="molecule type" value="Genomic_DNA"/>
</dbReference>
<protein>
    <submittedName>
        <fullName evidence="2">Uncharacterized protein</fullName>
    </submittedName>
</protein>